<dbReference type="RefSeq" id="WP_329407874.1">
    <property type="nucleotide sequence ID" value="NZ_CP109441.1"/>
</dbReference>
<organism evidence="5 6">
    <name type="scientific">Nocardia vinacea</name>
    <dbReference type="NCBI Taxonomy" id="96468"/>
    <lineage>
        <taxon>Bacteria</taxon>
        <taxon>Bacillati</taxon>
        <taxon>Actinomycetota</taxon>
        <taxon>Actinomycetes</taxon>
        <taxon>Mycobacteriales</taxon>
        <taxon>Nocardiaceae</taxon>
        <taxon>Nocardia</taxon>
    </lineage>
</organism>
<evidence type="ECO:0000313" key="5">
    <source>
        <dbReference type="EMBL" id="WUV44775.1"/>
    </source>
</evidence>
<feature type="chain" id="PRO_5046056470" description="Low molecular weight antigen MTB12-like C-terminal domain-containing protein" evidence="3">
    <location>
        <begin position="25"/>
        <end position="170"/>
    </location>
</feature>
<reference evidence="5" key="1">
    <citation type="submission" date="2022-10" db="EMBL/GenBank/DDBJ databases">
        <title>The complete genomes of actinobacterial strains from the NBC collection.</title>
        <authorList>
            <person name="Joergensen T.S."/>
            <person name="Alvarez Arevalo M."/>
            <person name="Sterndorff E.B."/>
            <person name="Faurdal D."/>
            <person name="Vuksanovic O."/>
            <person name="Mourched A.-S."/>
            <person name="Charusanti P."/>
            <person name="Shaw S."/>
            <person name="Blin K."/>
            <person name="Weber T."/>
        </authorList>
    </citation>
    <scope>NUCLEOTIDE SEQUENCE</scope>
    <source>
        <strain evidence="5">NBC_01482</strain>
    </source>
</reference>
<evidence type="ECO:0000256" key="2">
    <source>
        <dbReference type="ARBA" id="ARBA00093774"/>
    </source>
</evidence>
<dbReference type="EMBL" id="CP109441">
    <property type="protein sequence ID" value="WUV44775.1"/>
    <property type="molecule type" value="Genomic_DNA"/>
</dbReference>
<comment type="similarity">
    <text evidence="2">Belongs to the MTB12 family.</text>
</comment>
<evidence type="ECO:0000256" key="1">
    <source>
        <dbReference type="ARBA" id="ARBA00022729"/>
    </source>
</evidence>
<evidence type="ECO:0000259" key="4">
    <source>
        <dbReference type="Pfam" id="PF26580"/>
    </source>
</evidence>
<proteinExistence type="inferred from homology"/>
<evidence type="ECO:0000256" key="3">
    <source>
        <dbReference type="SAM" id="SignalP"/>
    </source>
</evidence>
<feature type="domain" description="Low molecular weight antigen MTB12-like C-terminal" evidence="4">
    <location>
        <begin position="57"/>
        <end position="166"/>
    </location>
</feature>
<dbReference type="InterPro" id="IPR058644">
    <property type="entry name" value="Mtb12-like_C"/>
</dbReference>
<dbReference type="Pfam" id="PF26580">
    <property type="entry name" value="Mtb12_C"/>
    <property type="match status" value="1"/>
</dbReference>
<keyword evidence="6" id="KW-1185">Reference proteome</keyword>
<evidence type="ECO:0000313" key="6">
    <source>
        <dbReference type="Proteomes" id="UP001432062"/>
    </source>
</evidence>
<dbReference type="Proteomes" id="UP001432062">
    <property type="component" value="Chromosome"/>
</dbReference>
<accession>A0ABZ1YNF4</accession>
<protein>
    <recommendedName>
        <fullName evidence="4">Low molecular weight antigen MTB12-like C-terminal domain-containing protein</fullName>
    </recommendedName>
</protein>
<dbReference type="PROSITE" id="PS51257">
    <property type="entry name" value="PROKAR_LIPOPROTEIN"/>
    <property type="match status" value="1"/>
</dbReference>
<sequence>MRIPLLRSVAACCGSMIVVGIALTGCSSDDDAATTTTTSVAAKPSTAAASAGTPADAATTTAVTDAYIGFFDAATPADQRLARLEKAEAFAPALQAQASSPQGQGTSVTVSSVKLTDPTHAAVTYTLLLGGNPVLPDQAGIAVKEGEQWKIAASTFCSLLTLQGGTASVC</sequence>
<keyword evidence="1 3" id="KW-0732">Signal</keyword>
<gene>
    <name evidence="5" type="ORF">OG563_37425</name>
</gene>
<name>A0ABZ1YNF4_9NOCA</name>
<feature type="signal peptide" evidence="3">
    <location>
        <begin position="1"/>
        <end position="24"/>
    </location>
</feature>